<dbReference type="EMBL" id="PP856722">
    <property type="protein sequence ID" value="XCH40429.1"/>
    <property type="molecule type" value="Genomic_DNA"/>
</dbReference>
<organism evidence="1">
    <name type="scientific">Salmonella phage vB_SEnST11_KE23</name>
    <dbReference type="NCBI Taxonomy" id="3161174"/>
    <lineage>
        <taxon>Viruses</taxon>
        <taxon>Duplodnaviria</taxon>
        <taxon>Heunggongvirae</taxon>
        <taxon>Uroviricota</taxon>
        <taxon>Caudoviricetes</taxon>
        <taxon>Vequintavirinae</taxon>
        <taxon>Seunavirus</taxon>
    </lineage>
</organism>
<proteinExistence type="predicted"/>
<accession>A0AAU8GFE8</accession>
<protein>
    <submittedName>
        <fullName evidence="1">Uncharacterized protein</fullName>
    </submittedName>
</protein>
<gene>
    <name evidence="1" type="ORF">YRYPWZST_CDS0028</name>
</gene>
<sequence length="33" mass="3795">MSLCDESQLIRSQSDQCYTLTAERPRSFISNKS</sequence>
<evidence type="ECO:0000313" key="1">
    <source>
        <dbReference type="EMBL" id="XCH40429.1"/>
    </source>
</evidence>
<name>A0AAU8GFE8_9CAUD</name>
<reference evidence="1" key="1">
    <citation type="submission" date="2024-05" db="EMBL/GenBank/DDBJ databases">
        <authorList>
            <person name="Mugo M.M."/>
            <person name="Musyoki A.M."/>
            <person name="Makumi A.M."/>
            <person name="Mutai I."/>
            <person name="Drechsel O."/>
            <person name="Kering K.K."/>
            <person name="Muturi P."/>
            <person name="Mbae C.K."/>
            <person name="Kariuki S.M."/>
        </authorList>
    </citation>
    <scope>NUCLEOTIDE SEQUENCE</scope>
</reference>